<sequence length="512" mass="55923">MALRIARDRTSNRPWGDVDKSAIWQRLKRALQEQEEGAAAAVREMYAVVKAEVNADLTQADCWGPHHEIQGDTLVLNRNGVIAAAQALAGARAEPNLTPEQRRTAARHLLRHYRELELEPPESLREAAGQGAEGETVRLSAMVSGEIRVEDVPLAPWVDLEALKAGDPDPLEVVVEIPAGRSKRGWVYTPQALQQIVGEVMSQGLPGFLGHQKPEDVDHEFPEPVTHWVGALWRDGKAYIRGVIDPAADKLKRWLRAKAVRTVSIFGVPTLRQVGGETHVVDYKPLSIDWTPLGRAGMPTAVVAMGEMDAITAPAVQPAEPKEGGNGMGVQDLLAELRKHRPSVAQIAGEMGWKAEDVVRELGVKLEDVAPVLAGEQWSRLQAAEKAVGEMARLVGMEGADPDRVVKRVQQALEAEQAARQAQREQLLEKVVGEMVPLQAARPLVRRLVEPRLDENADEAAIRKAVGEMLQQDDVRQALEAGFAGWVPPNVPGPDGGGRPPRNGLVVRRVRI</sequence>
<evidence type="ECO:0000313" key="2">
    <source>
        <dbReference type="Proteomes" id="UP001304683"/>
    </source>
</evidence>
<reference evidence="1 2" key="1">
    <citation type="submission" date="2023-08" db="EMBL/GenBank/DDBJ databases">
        <title>Genome sequence of Thermaerobacter compostii strain Ins1, a spore-forming filamentous bacterium isolated from a deep geothermal reservoir.</title>
        <authorList>
            <person name="Bregnard D."/>
            <person name="Gonzalez D."/>
            <person name="Junier P."/>
        </authorList>
    </citation>
    <scope>NUCLEOTIDE SEQUENCE [LARGE SCALE GENOMIC DNA]</scope>
    <source>
        <strain evidence="1 2">Ins1</strain>
    </source>
</reference>
<protein>
    <submittedName>
        <fullName evidence="1">Transcriptional regulator</fullName>
    </submittedName>
</protein>
<dbReference type="Proteomes" id="UP001304683">
    <property type="component" value="Chromosome"/>
</dbReference>
<dbReference type="EMBL" id="CP132508">
    <property type="protein sequence ID" value="WPD20185.1"/>
    <property type="molecule type" value="Genomic_DNA"/>
</dbReference>
<name>A0ABZ0QRT0_9FIRM</name>
<gene>
    <name evidence="1" type="ORF">Q5761_06025</name>
</gene>
<organism evidence="1 2">
    <name type="scientific">Thermaerobacter composti</name>
    <dbReference type="NCBI Taxonomy" id="554949"/>
    <lineage>
        <taxon>Bacteria</taxon>
        <taxon>Bacillati</taxon>
        <taxon>Bacillota</taxon>
        <taxon>Clostridia</taxon>
        <taxon>Eubacteriales</taxon>
        <taxon>Clostridiales Family XVII. Incertae Sedis</taxon>
        <taxon>Thermaerobacter</taxon>
    </lineage>
</organism>
<dbReference type="RefSeq" id="WP_318751556.1">
    <property type="nucleotide sequence ID" value="NZ_CP132508.1"/>
</dbReference>
<accession>A0ABZ0QRT0</accession>
<keyword evidence="2" id="KW-1185">Reference proteome</keyword>
<evidence type="ECO:0000313" key="1">
    <source>
        <dbReference type="EMBL" id="WPD20185.1"/>
    </source>
</evidence>
<proteinExistence type="predicted"/>